<dbReference type="PROSITE" id="PS51462">
    <property type="entry name" value="NUDIX"/>
    <property type="match status" value="1"/>
</dbReference>
<keyword evidence="7 9" id="KW-0030">Aminoacyl-tRNA synthetase</keyword>
<keyword evidence="6 9" id="KW-0648">Protein biosynthesis</keyword>
<sequence>MAAYDHKKIEEKWQRQWDEEGVYITTEKDTRPKRYILDMFPYPSGDGLHVGHPKGYIATDIYSRYQRMQGCNVLHPMGWDAFGLPAENYAIKNKVHPRQAVEKNIARYKSQLKKIGLDYDWEREINTTDPAYYKWTQWIFLQLFKKGLAYESSEPINWCPSCKTGLANEDVQDGRCERCDTFVEKKPLRQWVLRITQYAERLLTDIDELAEWPEHIKELQRNWIGKSDGAEISFCIAGHNEKIQIFTTRPDTLFGATYMVLAPEHPLVEKLQSDITNWNEVDAYRHEAEHKGEIERTAVGKEKTGVRLDGVMAVNPANNEDIPIFIADYVLGYYGTGAIMAVPAHDERDLQFAKKYNLPIRQVVIPNKEQFEGAWALIETPRGTFLFQKRDGNAKKDPSKIVPFGGMRDEGEDITFCLIRELKEELCAEFSKEQIRFLIASDSMNDGEDIKNNFLALFYLSDVSPTHVRLGDEGEAIMEMTLEDALAHPDVTEPTKNIIRYFLGEKTMVKAYTGEGDIINSGVFDGMTSTNAKDAITEFVGGKMMAQYKLRDWVFSRQRYWGEPIPLIHCEACGVVAVPEKDLPVTLPIVERYEPTGTGESPLADIEEWVNTTCPECCGPAKRETNTMPQWAGSSWYYLRYIDPTNSAHFVGEAKERYWMSVDMYVGGAEHATRHLIYARFWHKFLYDNGFVSTNEPFTTLKSPGLIYGADGRKMSKRWGNVVNPDDVVDTYGADTLRLYEMFMGPFADAAAWNTESIIGPRRFLERVWRLLGALGEYTDPALESLLHKTIEKVSEDIRNFRFNTAISAMMIFVNEAEKKGTVGREAYAVFVRLLAPFAPHITEEIWRGVLGNAESVHRAHWPKYDAGKIVSGAHIITVQVNGKVRDVFEIDKDISEDDARRIALAREKIKKWTDGKDIKKIVYIKNKLVNIVTG</sequence>
<evidence type="ECO:0000256" key="1">
    <source>
        <dbReference type="ARBA" id="ARBA00005594"/>
    </source>
</evidence>
<evidence type="ECO:0000256" key="9">
    <source>
        <dbReference type="HAMAP-Rule" id="MF_00049"/>
    </source>
</evidence>
<dbReference type="CDD" id="cd07958">
    <property type="entry name" value="Anticodon_Ia_Leu_BEm"/>
    <property type="match status" value="1"/>
</dbReference>
<dbReference type="SUPFAM" id="SSF47323">
    <property type="entry name" value="Anticodon-binding domain of a subclass of class I aminoacyl-tRNA synthetases"/>
    <property type="match status" value="1"/>
</dbReference>
<dbReference type="PROSITE" id="PS00178">
    <property type="entry name" value="AA_TRNA_LIGASE_I"/>
    <property type="match status" value="1"/>
</dbReference>
<feature type="binding site" evidence="9">
    <location>
        <position position="717"/>
    </location>
    <ligand>
        <name>ATP</name>
        <dbReference type="ChEBI" id="CHEBI:30616"/>
    </ligand>
</feature>
<dbReference type="InterPro" id="IPR002300">
    <property type="entry name" value="aa-tRNA-synth_Ia"/>
</dbReference>
<dbReference type="CDD" id="cd00812">
    <property type="entry name" value="LeuRS_core"/>
    <property type="match status" value="1"/>
</dbReference>
<dbReference type="GO" id="GO:0005829">
    <property type="term" value="C:cytosol"/>
    <property type="evidence" value="ECO:0007669"/>
    <property type="project" value="TreeGrafter"/>
</dbReference>
<proteinExistence type="inferred from homology"/>
<dbReference type="InterPro" id="IPR009080">
    <property type="entry name" value="tRNAsynth_Ia_anticodon-bd"/>
</dbReference>
<dbReference type="Pfam" id="PF00133">
    <property type="entry name" value="tRNA-synt_1"/>
    <property type="match status" value="1"/>
</dbReference>
<dbReference type="NCBIfam" id="TIGR00396">
    <property type="entry name" value="leuS_bact"/>
    <property type="match status" value="1"/>
</dbReference>
<feature type="domain" description="Nudix hydrolase" evidence="10">
    <location>
        <begin position="369"/>
        <end position="507"/>
    </location>
</feature>
<accession>A0A2H0CTJ2</accession>
<evidence type="ECO:0000259" key="10">
    <source>
        <dbReference type="PROSITE" id="PS51462"/>
    </source>
</evidence>
<dbReference type="InterPro" id="IPR015413">
    <property type="entry name" value="Methionyl/Leucyl_tRNA_Synth"/>
</dbReference>
<evidence type="ECO:0000256" key="2">
    <source>
        <dbReference type="ARBA" id="ARBA00022490"/>
    </source>
</evidence>
<dbReference type="SUPFAM" id="SSF52374">
    <property type="entry name" value="Nucleotidylyl transferase"/>
    <property type="match status" value="1"/>
</dbReference>
<dbReference type="Pfam" id="PF08264">
    <property type="entry name" value="Anticodon_1"/>
    <property type="match status" value="1"/>
</dbReference>
<dbReference type="PANTHER" id="PTHR43740:SF2">
    <property type="entry name" value="LEUCINE--TRNA LIGASE, MITOCHONDRIAL"/>
    <property type="match status" value="1"/>
</dbReference>
<keyword evidence="5 9" id="KW-0067">ATP-binding</keyword>
<reference evidence="11 12" key="1">
    <citation type="submission" date="2017-09" db="EMBL/GenBank/DDBJ databases">
        <title>Depth-based differentiation of microbial function through sediment-hosted aquifers and enrichment of novel symbionts in the deep terrestrial subsurface.</title>
        <authorList>
            <person name="Probst A.J."/>
            <person name="Ladd B."/>
            <person name="Jarett J.K."/>
            <person name="Geller-Mcgrath D.E."/>
            <person name="Sieber C.M."/>
            <person name="Emerson J.B."/>
            <person name="Anantharaman K."/>
            <person name="Thomas B.C."/>
            <person name="Malmstrom R."/>
            <person name="Stieglmeier M."/>
            <person name="Klingl A."/>
            <person name="Woyke T."/>
            <person name="Ryan C.M."/>
            <person name="Banfield J.F."/>
        </authorList>
    </citation>
    <scope>NUCLEOTIDE SEQUENCE [LARGE SCALE GENOMIC DNA]</scope>
    <source>
        <strain evidence="11">CG22_combo_CG10-13_8_21_14_all_47_15</strain>
    </source>
</reference>
<evidence type="ECO:0000256" key="6">
    <source>
        <dbReference type="ARBA" id="ARBA00022917"/>
    </source>
</evidence>
<comment type="similarity">
    <text evidence="1 9">Belongs to the class-I aminoacyl-tRNA synthetase family.</text>
</comment>
<evidence type="ECO:0000313" key="11">
    <source>
        <dbReference type="EMBL" id="PIP73071.1"/>
    </source>
</evidence>
<dbReference type="GO" id="GO:0004823">
    <property type="term" value="F:leucine-tRNA ligase activity"/>
    <property type="evidence" value="ECO:0007669"/>
    <property type="project" value="UniProtKB-UniRule"/>
</dbReference>
<evidence type="ECO:0000256" key="3">
    <source>
        <dbReference type="ARBA" id="ARBA00022598"/>
    </source>
</evidence>
<dbReference type="Gene3D" id="1.10.730.10">
    <property type="entry name" value="Isoleucyl-tRNA Synthetase, Domain 1"/>
    <property type="match status" value="1"/>
</dbReference>
<dbReference type="EC" id="6.1.1.4" evidence="9"/>
<dbReference type="FunFam" id="3.40.50.620:FF:000056">
    <property type="entry name" value="Leucine--tRNA ligase"/>
    <property type="match status" value="1"/>
</dbReference>
<evidence type="ECO:0000313" key="12">
    <source>
        <dbReference type="Proteomes" id="UP000230638"/>
    </source>
</evidence>
<comment type="subcellular location">
    <subcellularLocation>
        <location evidence="9">Cytoplasm</location>
    </subcellularLocation>
</comment>
<evidence type="ECO:0000256" key="8">
    <source>
        <dbReference type="ARBA" id="ARBA00047469"/>
    </source>
</evidence>
<comment type="catalytic activity">
    <reaction evidence="8 9">
        <text>tRNA(Leu) + L-leucine + ATP = L-leucyl-tRNA(Leu) + AMP + diphosphate</text>
        <dbReference type="Rhea" id="RHEA:11688"/>
        <dbReference type="Rhea" id="RHEA-COMP:9613"/>
        <dbReference type="Rhea" id="RHEA-COMP:9622"/>
        <dbReference type="ChEBI" id="CHEBI:30616"/>
        <dbReference type="ChEBI" id="CHEBI:33019"/>
        <dbReference type="ChEBI" id="CHEBI:57427"/>
        <dbReference type="ChEBI" id="CHEBI:78442"/>
        <dbReference type="ChEBI" id="CHEBI:78494"/>
        <dbReference type="ChEBI" id="CHEBI:456215"/>
        <dbReference type="EC" id="6.1.1.4"/>
    </reaction>
</comment>
<evidence type="ECO:0000256" key="5">
    <source>
        <dbReference type="ARBA" id="ARBA00022840"/>
    </source>
</evidence>
<protein>
    <recommendedName>
        <fullName evidence="9">Leucine--tRNA ligase</fullName>
        <ecNumber evidence="9">6.1.1.4</ecNumber>
    </recommendedName>
    <alternativeName>
        <fullName evidence="9">Leucyl-tRNA synthetase</fullName>
        <shortName evidence="9">LeuRS</shortName>
    </alternativeName>
</protein>
<dbReference type="InterPro" id="IPR014729">
    <property type="entry name" value="Rossmann-like_a/b/a_fold"/>
</dbReference>
<gene>
    <name evidence="9" type="primary">leuS</name>
    <name evidence="11" type="ORF">COW88_03115</name>
</gene>
<dbReference type="SUPFAM" id="SSF55811">
    <property type="entry name" value="Nudix"/>
    <property type="match status" value="1"/>
</dbReference>
<dbReference type="SUPFAM" id="SSF50677">
    <property type="entry name" value="ValRS/IleRS/LeuRS editing domain"/>
    <property type="match status" value="1"/>
</dbReference>
<dbReference type="Gene3D" id="3.40.50.620">
    <property type="entry name" value="HUPs"/>
    <property type="match status" value="2"/>
</dbReference>
<dbReference type="GO" id="GO:0002161">
    <property type="term" value="F:aminoacyl-tRNA deacylase activity"/>
    <property type="evidence" value="ECO:0007669"/>
    <property type="project" value="InterPro"/>
</dbReference>
<dbReference type="InterPro" id="IPR000086">
    <property type="entry name" value="NUDIX_hydrolase_dom"/>
</dbReference>
<dbReference type="Pfam" id="PF09334">
    <property type="entry name" value="tRNA-synt_1g"/>
    <property type="match status" value="1"/>
</dbReference>
<keyword evidence="2 9" id="KW-0963">Cytoplasm</keyword>
<dbReference type="GO" id="GO:0005524">
    <property type="term" value="F:ATP binding"/>
    <property type="evidence" value="ECO:0007669"/>
    <property type="project" value="UniProtKB-UniRule"/>
</dbReference>
<dbReference type="FunFam" id="1.10.730.10:FF:000002">
    <property type="entry name" value="Leucine--tRNA ligase"/>
    <property type="match status" value="1"/>
</dbReference>
<dbReference type="Gene3D" id="3.90.740.10">
    <property type="entry name" value="Valyl/Leucyl/Isoleucyl-tRNA synthetase, editing domain"/>
    <property type="match status" value="1"/>
</dbReference>
<dbReference type="InterPro" id="IPR025709">
    <property type="entry name" value="Leu_tRNA-synth_edit"/>
</dbReference>
<dbReference type="Proteomes" id="UP000230638">
    <property type="component" value="Unassembled WGS sequence"/>
</dbReference>
<dbReference type="PRINTS" id="PR00985">
    <property type="entry name" value="TRNASYNTHLEU"/>
</dbReference>
<evidence type="ECO:0000256" key="4">
    <source>
        <dbReference type="ARBA" id="ARBA00022741"/>
    </source>
</evidence>
<dbReference type="HAMAP" id="MF_00049_B">
    <property type="entry name" value="Leu_tRNA_synth_B"/>
    <property type="match status" value="1"/>
</dbReference>
<dbReference type="InterPro" id="IPR015797">
    <property type="entry name" value="NUDIX_hydrolase-like_dom_sf"/>
</dbReference>
<dbReference type="EMBL" id="PCTL01000031">
    <property type="protein sequence ID" value="PIP73071.1"/>
    <property type="molecule type" value="Genomic_DNA"/>
</dbReference>
<name>A0A2H0CTJ2_9BACT</name>
<dbReference type="Pfam" id="PF13603">
    <property type="entry name" value="tRNA-synt_1_2"/>
    <property type="match status" value="1"/>
</dbReference>
<dbReference type="InterPro" id="IPR009008">
    <property type="entry name" value="Val/Leu/Ile-tRNA-synth_edit"/>
</dbReference>
<dbReference type="InterPro" id="IPR001412">
    <property type="entry name" value="aa-tRNA-synth_I_CS"/>
</dbReference>
<dbReference type="AlphaFoldDB" id="A0A2H0CTJ2"/>
<dbReference type="InterPro" id="IPR002302">
    <property type="entry name" value="Leu-tRNA-ligase"/>
</dbReference>
<evidence type="ECO:0000256" key="7">
    <source>
        <dbReference type="ARBA" id="ARBA00023146"/>
    </source>
</evidence>
<dbReference type="PANTHER" id="PTHR43740">
    <property type="entry name" value="LEUCYL-TRNA SYNTHETASE"/>
    <property type="match status" value="1"/>
</dbReference>
<comment type="caution">
    <text evidence="9">Lacks conserved residue(s) required for the propagation of feature annotation.</text>
</comment>
<dbReference type="InterPro" id="IPR013155">
    <property type="entry name" value="M/V/L/I-tRNA-synth_anticd-bd"/>
</dbReference>
<dbReference type="GO" id="GO:0006429">
    <property type="term" value="P:leucyl-tRNA aminoacylation"/>
    <property type="evidence" value="ECO:0007669"/>
    <property type="project" value="UniProtKB-UniRule"/>
</dbReference>
<keyword evidence="3 9" id="KW-0436">Ligase</keyword>
<dbReference type="Gene3D" id="3.10.20.590">
    <property type="match status" value="1"/>
</dbReference>
<organism evidence="11 12">
    <name type="scientific">Candidatus Lloydbacteria bacterium CG22_combo_CG10-13_8_21_14_all_47_15</name>
    <dbReference type="NCBI Taxonomy" id="1974635"/>
    <lineage>
        <taxon>Bacteria</taxon>
        <taxon>Candidatus Lloydiibacteriota</taxon>
    </lineage>
</organism>
<keyword evidence="4 9" id="KW-0547">Nucleotide-binding</keyword>
<comment type="caution">
    <text evidence="11">The sequence shown here is derived from an EMBL/GenBank/DDBJ whole genome shotgun (WGS) entry which is preliminary data.</text>
</comment>
<dbReference type="Pfam" id="PF00293">
    <property type="entry name" value="NUDIX"/>
    <property type="match status" value="1"/>
</dbReference>
<dbReference type="FunFam" id="3.40.50.620:FF:000077">
    <property type="entry name" value="Leucine--tRNA ligase"/>
    <property type="match status" value="1"/>
</dbReference>